<sequence length="188" mass="20581">MSSLAPPLVRPVRPGHRTESRRDLRDRLRRSVLGDVPVHPSIPVRDAELPAATLACLRMGRTFRTRGLAAALPLLPATVNGPQERNRCDEITAFYAREAAWRVLGLARTLGRRGLCLHESLGVCAALRRLGFPAEVVIGYPVIEVADGTDELHAWPVLGSLPLTGRPGGRPLNYVELQRYPEEAAPCC</sequence>
<evidence type="ECO:0000259" key="2">
    <source>
        <dbReference type="Pfam" id="PF13471"/>
    </source>
</evidence>
<gene>
    <name evidence="3" type="ORF">GCM10022233_14380</name>
</gene>
<accession>A0ABP7UMP9</accession>
<dbReference type="Pfam" id="PF13471">
    <property type="entry name" value="Transglut_core3"/>
    <property type="match status" value="1"/>
</dbReference>
<organism evidence="3 4">
    <name type="scientific">Streptomyces shaanxiensis</name>
    <dbReference type="NCBI Taxonomy" id="653357"/>
    <lineage>
        <taxon>Bacteria</taxon>
        <taxon>Bacillati</taxon>
        <taxon>Actinomycetota</taxon>
        <taxon>Actinomycetes</taxon>
        <taxon>Kitasatosporales</taxon>
        <taxon>Streptomycetaceae</taxon>
        <taxon>Streptomyces</taxon>
    </lineage>
</organism>
<protein>
    <recommendedName>
        <fullName evidence="2">Microcin J25-processing protein McjB C-terminal domain-containing protein</fullName>
    </recommendedName>
</protein>
<evidence type="ECO:0000313" key="4">
    <source>
        <dbReference type="Proteomes" id="UP001499984"/>
    </source>
</evidence>
<feature type="region of interest" description="Disordered" evidence="1">
    <location>
        <begin position="1"/>
        <end position="22"/>
    </location>
</feature>
<dbReference type="EMBL" id="BAAAZY010000006">
    <property type="protein sequence ID" value="GAA4045864.1"/>
    <property type="molecule type" value="Genomic_DNA"/>
</dbReference>
<dbReference type="InterPro" id="IPR038765">
    <property type="entry name" value="Papain-like_cys_pep_sf"/>
</dbReference>
<keyword evidence="4" id="KW-1185">Reference proteome</keyword>
<evidence type="ECO:0000313" key="3">
    <source>
        <dbReference type="EMBL" id="GAA4045864.1"/>
    </source>
</evidence>
<dbReference type="SUPFAM" id="SSF54001">
    <property type="entry name" value="Cysteine proteinases"/>
    <property type="match status" value="1"/>
</dbReference>
<feature type="domain" description="Microcin J25-processing protein McjB C-terminal" evidence="2">
    <location>
        <begin position="81"/>
        <end position="168"/>
    </location>
</feature>
<evidence type="ECO:0000256" key="1">
    <source>
        <dbReference type="SAM" id="MobiDB-lite"/>
    </source>
</evidence>
<comment type="caution">
    <text evidence="3">The sequence shown here is derived from an EMBL/GenBank/DDBJ whole genome shotgun (WGS) entry which is preliminary data.</text>
</comment>
<proteinExistence type="predicted"/>
<name>A0ABP7UMP9_9ACTN</name>
<dbReference type="Proteomes" id="UP001499984">
    <property type="component" value="Unassembled WGS sequence"/>
</dbReference>
<dbReference type="InterPro" id="IPR032708">
    <property type="entry name" value="McjB_C"/>
</dbReference>
<reference evidence="4" key="1">
    <citation type="journal article" date="2019" name="Int. J. Syst. Evol. Microbiol.">
        <title>The Global Catalogue of Microorganisms (GCM) 10K type strain sequencing project: providing services to taxonomists for standard genome sequencing and annotation.</title>
        <authorList>
            <consortium name="The Broad Institute Genomics Platform"/>
            <consortium name="The Broad Institute Genome Sequencing Center for Infectious Disease"/>
            <person name="Wu L."/>
            <person name="Ma J."/>
        </authorList>
    </citation>
    <scope>NUCLEOTIDE SEQUENCE [LARGE SCALE GENOMIC DNA]</scope>
    <source>
        <strain evidence="4">JCM 16925</strain>
    </source>
</reference>